<protein>
    <submittedName>
        <fullName evidence="2">Uncharacterized protein</fullName>
    </submittedName>
</protein>
<dbReference type="EMBL" id="BGZK01001359">
    <property type="protein sequence ID" value="GBP78151.1"/>
    <property type="molecule type" value="Genomic_DNA"/>
</dbReference>
<name>A0A4C1YNV8_EUMVA</name>
<accession>A0A4C1YNV8</accession>
<sequence length="128" mass="14048">MGDMIVSAKKKPVSITGKKSTSANRSEGPTLTTECGALTRVELCLSPALHKSSRIQLFINRRHFVSWNTSVFIGPFKCFLKTVSLRQLIFDTVVESSNETLACDVQWRAARDPALARGSGLPLQIAIQ</sequence>
<keyword evidence="3" id="KW-1185">Reference proteome</keyword>
<feature type="compositionally biased region" description="Polar residues" evidence="1">
    <location>
        <begin position="17"/>
        <end position="29"/>
    </location>
</feature>
<evidence type="ECO:0000313" key="2">
    <source>
        <dbReference type="EMBL" id="GBP78151.1"/>
    </source>
</evidence>
<proteinExistence type="predicted"/>
<feature type="region of interest" description="Disordered" evidence="1">
    <location>
        <begin position="1"/>
        <end position="29"/>
    </location>
</feature>
<dbReference type="AlphaFoldDB" id="A0A4C1YNV8"/>
<organism evidence="2 3">
    <name type="scientific">Eumeta variegata</name>
    <name type="common">Bagworm moth</name>
    <name type="synonym">Eumeta japonica</name>
    <dbReference type="NCBI Taxonomy" id="151549"/>
    <lineage>
        <taxon>Eukaryota</taxon>
        <taxon>Metazoa</taxon>
        <taxon>Ecdysozoa</taxon>
        <taxon>Arthropoda</taxon>
        <taxon>Hexapoda</taxon>
        <taxon>Insecta</taxon>
        <taxon>Pterygota</taxon>
        <taxon>Neoptera</taxon>
        <taxon>Endopterygota</taxon>
        <taxon>Lepidoptera</taxon>
        <taxon>Glossata</taxon>
        <taxon>Ditrysia</taxon>
        <taxon>Tineoidea</taxon>
        <taxon>Psychidae</taxon>
        <taxon>Oiketicinae</taxon>
        <taxon>Eumeta</taxon>
    </lineage>
</organism>
<evidence type="ECO:0000313" key="3">
    <source>
        <dbReference type="Proteomes" id="UP000299102"/>
    </source>
</evidence>
<evidence type="ECO:0000256" key="1">
    <source>
        <dbReference type="SAM" id="MobiDB-lite"/>
    </source>
</evidence>
<gene>
    <name evidence="2" type="ORF">EVAR_99185_1</name>
</gene>
<reference evidence="2 3" key="1">
    <citation type="journal article" date="2019" name="Commun. Biol.">
        <title>The bagworm genome reveals a unique fibroin gene that provides high tensile strength.</title>
        <authorList>
            <person name="Kono N."/>
            <person name="Nakamura H."/>
            <person name="Ohtoshi R."/>
            <person name="Tomita M."/>
            <person name="Numata K."/>
            <person name="Arakawa K."/>
        </authorList>
    </citation>
    <scope>NUCLEOTIDE SEQUENCE [LARGE SCALE GENOMIC DNA]</scope>
</reference>
<comment type="caution">
    <text evidence="2">The sequence shown here is derived from an EMBL/GenBank/DDBJ whole genome shotgun (WGS) entry which is preliminary data.</text>
</comment>
<dbReference type="Proteomes" id="UP000299102">
    <property type="component" value="Unassembled WGS sequence"/>
</dbReference>